<gene>
    <name evidence="6" type="primary">LOC111009081</name>
</gene>
<dbReference type="KEGG" id="mcha:111009081"/>
<reference evidence="6" key="1">
    <citation type="submission" date="2025-08" db="UniProtKB">
        <authorList>
            <consortium name="RefSeq"/>
        </authorList>
    </citation>
    <scope>IDENTIFICATION</scope>
    <source>
        <strain evidence="6">OHB3-1</strain>
    </source>
</reference>
<dbReference type="GeneID" id="111009081"/>
<dbReference type="GO" id="GO:0046872">
    <property type="term" value="F:metal ion binding"/>
    <property type="evidence" value="ECO:0007669"/>
    <property type="project" value="UniProtKB-KW"/>
</dbReference>
<keyword evidence="5" id="KW-1185">Reference proteome</keyword>
<dbReference type="RefSeq" id="XP_022137709.1">
    <property type="nucleotide sequence ID" value="XM_022282017.1"/>
</dbReference>
<dbReference type="OrthoDB" id="288590at2759"/>
<evidence type="ECO:0000256" key="3">
    <source>
        <dbReference type="RuleBase" id="RU003682"/>
    </source>
</evidence>
<evidence type="ECO:0000313" key="6">
    <source>
        <dbReference type="RefSeq" id="XP_022137709.1"/>
    </source>
</evidence>
<dbReference type="InterPro" id="IPR026992">
    <property type="entry name" value="DIOX_N"/>
</dbReference>
<dbReference type="InterPro" id="IPR044861">
    <property type="entry name" value="IPNS-like_FE2OG_OXY"/>
</dbReference>
<organism evidence="5 6">
    <name type="scientific">Momordica charantia</name>
    <name type="common">Bitter gourd</name>
    <name type="synonym">Balsam pear</name>
    <dbReference type="NCBI Taxonomy" id="3673"/>
    <lineage>
        <taxon>Eukaryota</taxon>
        <taxon>Viridiplantae</taxon>
        <taxon>Streptophyta</taxon>
        <taxon>Embryophyta</taxon>
        <taxon>Tracheophyta</taxon>
        <taxon>Spermatophyta</taxon>
        <taxon>Magnoliopsida</taxon>
        <taxon>eudicotyledons</taxon>
        <taxon>Gunneridae</taxon>
        <taxon>Pentapetalae</taxon>
        <taxon>rosids</taxon>
        <taxon>fabids</taxon>
        <taxon>Cucurbitales</taxon>
        <taxon>Cucurbitaceae</taxon>
        <taxon>Momordiceae</taxon>
        <taxon>Momordica</taxon>
    </lineage>
</organism>
<proteinExistence type="inferred from homology"/>
<dbReference type="PROSITE" id="PS51471">
    <property type="entry name" value="FE2OG_OXY"/>
    <property type="match status" value="1"/>
</dbReference>
<keyword evidence="3" id="KW-0560">Oxidoreductase</keyword>
<dbReference type="InterPro" id="IPR050231">
    <property type="entry name" value="Iron_ascorbate_oxido_reductase"/>
</dbReference>
<dbReference type="InterPro" id="IPR005123">
    <property type="entry name" value="Oxoglu/Fe-dep_dioxygenase_dom"/>
</dbReference>
<dbReference type="PANTHER" id="PTHR47990">
    <property type="entry name" value="2-OXOGLUTARATE (2OG) AND FE(II)-DEPENDENT OXYGENASE SUPERFAMILY PROTEIN-RELATED"/>
    <property type="match status" value="1"/>
</dbReference>
<dbReference type="SUPFAM" id="SSF51197">
    <property type="entry name" value="Clavaminate synthase-like"/>
    <property type="match status" value="1"/>
</dbReference>
<name>A0A6J1C816_MOMCH</name>
<evidence type="ECO:0000256" key="1">
    <source>
        <dbReference type="ARBA" id="ARBA00022723"/>
    </source>
</evidence>
<dbReference type="AlphaFoldDB" id="A0A6J1C816"/>
<sequence length="311" mass="35428">MAIPTVDLSLFCREGDDEGKKKAFETITEACSSYGFFQIVNHGVPIEFLSGALELSRTFFQYPDDVKLKYSSKPGAPLLAGFNKQKDKCVDKNEYVLVFPPGSAYNIYPQEPPQFKEVLEEMFLKLSKVCLLLESIVNDCLGLPPGFLKQYNDNRTWDFMTNLYYFPAAGDNENGLTHHEDGNCITLVIQDAAGGLQVRKNGEWIPVTPVQGAIVVNIGDVIQVLSNKKFKSATHRVVRQKGKERFSYAFFHNLHGDKWVEPLPHFTKQIGEKPKYRGFEFKEYQALRLKNKTHPPSRVEDEIHITHYEIS</sequence>
<dbReference type="Gene3D" id="2.60.120.330">
    <property type="entry name" value="B-lactam Antibiotic, Isopenicillin N Synthase, Chain"/>
    <property type="match status" value="1"/>
</dbReference>
<keyword evidence="1 3" id="KW-0479">Metal-binding</keyword>
<comment type="similarity">
    <text evidence="3">Belongs to the iron/ascorbate-dependent oxidoreductase family.</text>
</comment>
<protein>
    <submittedName>
        <fullName evidence="6">Flavonol synthase/flavanone 3-hydroxylase-like</fullName>
    </submittedName>
</protein>
<dbReference type="Proteomes" id="UP000504603">
    <property type="component" value="Unplaced"/>
</dbReference>
<dbReference type="InterPro" id="IPR027443">
    <property type="entry name" value="IPNS-like_sf"/>
</dbReference>
<evidence type="ECO:0000259" key="4">
    <source>
        <dbReference type="PROSITE" id="PS51471"/>
    </source>
</evidence>
<feature type="domain" description="Fe2OG dioxygenase" evidence="4">
    <location>
        <begin position="156"/>
        <end position="254"/>
    </location>
</feature>
<accession>A0A6J1C816</accession>
<dbReference type="Pfam" id="PF14226">
    <property type="entry name" value="DIOX_N"/>
    <property type="match status" value="1"/>
</dbReference>
<evidence type="ECO:0000313" key="5">
    <source>
        <dbReference type="Proteomes" id="UP000504603"/>
    </source>
</evidence>
<evidence type="ECO:0000256" key="2">
    <source>
        <dbReference type="ARBA" id="ARBA00023004"/>
    </source>
</evidence>
<dbReference type="Pfam" id="PF03171">
    <property type="entry name" value="2OG-FeII_Oxy"/>
    <property type="match status" value="1"/>
</dbReference>
<dbReference type="GO" id="GO:0016491">
    <property type="term" value="F:oxidoreductase activity"/>
    <property type="evidence" value="ECO:0007669"/>
    <property type="project" value="UniProtKB-KW"/>
</dbReference>
<keyword evidence="2 3" id="KW-0408">Iron</keyword>